<dbReference type="Pfam" id="PF22936">
    <property type="entry name" value="Pol_BBD"/>
    <property type="match status" value="1"/>
</dbReference>
<sequence>MHIVGNALSAPTTSVSDYQPDGWQDVEKLLQCMPIKGTSPVAFNKIKAGKALFALKTTIEEDVLEHIRDDTTPKEAWDTLAALFSKKNDTRLQLLESELFSIAQRDMSIAQYFHKVKSICREISELDPTTPIGETRMKRIIIHGLRSEFRGFITTIQGWPNQPLLVEFENLLAGQEAMGGAPKNHGNNKRFEGKCNNCRNKGHKANVCWSKKRSVESNAATSNTKERSEDDWDAEACFAAEEEELALTVTNNWDAEEEEELALTAKTSRHIDYENDWIVDSGCSNHMSGDKEKLQNLSEYKRDREVVTTDDTKLPIAHVGKTVVSPKNSADPMLLQNIYHIPGMRKNLLSVAQLTSSGLFVLFGPRCNDIS</sequence>
<protein>
    <recommendedName>
        <fullName evidence="1">Retrovirus-related Pol polyprotein from transposon TNT 1-94-like beta-barrel domain-containing protein</fullName>
    </recommendedName>
</protein>
<dbReference type="RefSeq" id="XP_016480052.1">
    <property type="nucleotide sequence ID" value="XM_016624566.1"/>
</dbReference>
<dbReference type="Pfam" id="PF14223">
    <property type="entry name" value="Retrotran_gag_2"/>
    <property type="match status" value="1"/>
</dbReference>
<dbReference type="InterPro" id="IPR054722">
    <property type="entry name" value="PolX-like_BBD"/>
</dbReference>
<accession>A0A1S4ATI5</accession>
<dbReference type="PANTHER" id="PTHR47481:SF33">
    <property type="entry name" value="RETROTRANSPOSON COPIA-LIKE N-TERMINAL DOMAIN-CONTAINING PROTEIN"/>
    <property type="match status" value="1"/>
</dbReference>
<evidence type="ECO:0000259" key="1">
    <source>
        <dbReference type="Pfam" id="PF22936"/>
    </source>
</evidence>
<gene>
    <name evidence="2" type="primary">LOC107801275</name>
</gene>
<organism evidence="2">
    <name type="scientific">Nicotiana tabacum</name>
    <name type="common">Common tobacco</name>
    <dbReference type="NCBI Taxonomy" id="4097"/>
    <lineage>
        <taxon>Eukaryota</taxon>
        <taxon>Viridiplantae</taxon>
        <taxon>Streptophyta</taxon>
        <taxon>Embryophyta</taxon>
        <taxon>Tracheophyta</taxon>
        <taxon>Spermatophyta</taxon>
        <taxon>Magnoliopsida</taxon>
        <taxon>eudicotyledons</taxon>
        <taxon>Gunneridae</taxon>
        <taxon>Pentapetalae</taxon>
        <taxon>asterids</taxon>
        <taxon>lamiids</taxon>
        <taxon>Solanales</taxon>
        <taxon>Solanaceae</taxon>
        <taxon>Nicotianoideae</taxon>
        <taxon>Nicotianeae</taxon>
        <taxon>Nicotiana</taxon>
    </lineage>
</organism>
<dbReference type="PaxDb" id="4097-A0A1S4ATI5"/>
<dbReference type="KEGG" id="nta:107801275"/>
<reference evidence="2" key="1">
    <citation type="submission" date="2025-08" db="UniProtKB">
        <authorList>
            <consortium name="RefSeq"/>
        </authorList>
    </citation>
    <scope>IDENTIFICATION</scope>
</reference>
<dbReference type="OMA" id="PRCNDIS"/>
<name>A0A1S4ATI5_TOBAC</name>
<evidence type="ECO:0000313" key="2">
    <source>
        <dbReference type="RefSeq" id="XP_016480052.1"/>
    </source>
</evidence>
<dbReference type="AlphaFoldDB" id="A0A1S4ATI5"/>
<dbReference type="PANTHER" id="PTHR47481">
    <property type="match status" value="1"/>
</dbReference>
<feature type="domain" description="Retrovirus-related Pol polyprotein from transposon TNT 1-94-like beta-barrel" evidence="1">
    <location>
        <begin position="277"/>
        <end position="358"/>
    </location>
</feature>
<proteinExistence type="predicted"/>
<dbReference type="OrthoDB" id="1305494at2759"/>